<dbReference type="PANTHER" id="PTHR13768:SF8">
    <property type="entry name" value="ALPHA-SOLUBLE NSF ATTACHMENT PROTEIN"/>
    <property type="match status" value="1"/>
</dbReference>
<dbReference type="GO" id="GO:0031201">
    <property type="term" value="C:SNARE complex"/>
    <property type="evidence" value="ECO:0007669"/>
    <property type="project" value="TreeGrafter"/>
</dbReference>
<dbReference type="EMBL" id="KB007974">
    <property type="protein sequence ID" value="ELR17207.1"/>
    <property type="molecule type" value="Genomic_DNA"/>
</dbReference>
<evidence type="ECO:0000256" key="5">
    <source>
        <dbReference type="SAM" id="MobiDB-lite"/>
    </source>
</evidence>
<gene>
    <name evidence="6" type="ORF">ACA1_058730</name>
</gene>
<dbReference type="GeneID" id="14918085"/>
<comment type="similarity">
    <text evidence="1 4">Belongs to the SNAP family.</text>
</comment>
<dbReference type="PRINTS" id="PR00448">
    <property type="entry name" value="NSFATTACHMNT"/>
</dbReference>
<keyword evidence="7" id="KW-1185">Reference proteome</keyword>
<name>L8GWA7_ACACF</name>
<dbReference type="GO" id="GO:0019905">
    <property type="term" value="F:syntaxin binding"/>
    <property type="evidence" value="ECO:0007669"/>
    <property type="project" value="TreeGrafter"/>
</dbReference>
<dbReference type="GO" id="GO:0006886">
    <property type="term" value="P:intracellular protein transport"/>
    <property type="evidence" value="ECO:0007669"/>
    <property type="project" value="UniProtKB-UniRule"/>
</dbReference>
<reference evidence="6 7" key="1">
    <citation type="journal article" date="2013" name="Genome Biol.">
        <title>Genome of Acanthamoeba castellanii highlights extensive lateral gene transfer and early evolution of tyrosine kinase signaling.</title>
        <authorList>
            <person name="Clarke M."/>
            <person name="Lohan A.J."/>
            <person name="Liu B."/>
            <person name="Lagkouvardos I."/>
            <person name="Roy S."/>
            <person name="Zafar N."/>
            <person name="Bertelli C."/>
            <person name="Schilde C."/>
            <person name="Kianianmomeni A."/>
            <person name="Burglin T.R."/>
            <person name="Frech C."/>
            <person name="Turcotte B."/>
            <person name="Kopec K.O."/>
            <person name="Synnott J.M."/>
            <person name="Choo C."/>
            <person name="Paponov I."/>
            <person name="Finkler A."/>
            <person name="Soon Heng Tan C."/>
            <person name="Hutchins A.P."/>
            <person name="Weinmeier T."/>
            <person name="Rattei T."/>
            <person name="Chu J.S."/>
            <person name="Gimenez G."/>
            <person name="Irimia M."/>
            <person name="Rigden D.J."/>
            <person name="Fitzpatrick D.A."/>
            <person name="Lorenzo-Morales J."/>
            <person name="Bateman A."/>
            <person name="Chiu C.H."/>
            <person name="Tang P."/>
            <person name="Hegemann P."/>
            <person name="Fromm H."/>
            <person name="Raoult D."/>
            <person name="Greub G."/>
            <person name="Miranda-Saavedra D."/>
            <person name="Chen N."/>
            <person name="Nash P."/>
            <person name="Ginger M.L."/>
            <person name="Horn M."/>
            <person name="Schaap P."/>
            <person name="Caler L."/>
            <person name="Loftus B."/>
        </authorList>
    </citation>
    <scope>NUCLEOTIDE SEQUENCE [LARGE SCALE GENOMIC DNA]</scope>
    <source>
        <strain evidence="6 7">Neff</strain>
    </source>
</reference>
<dbReference type="STRING" id="1257118.L8GWA7"/>
<keyword evidence="4" id="KW-0931">ER-Golgi transport</keyword>
<sequence length="331" mass="36085">MEGNGSNDPRIQALLREGEQKMKPGLMTKLIWGTSYDDAADCFSKAGNLLKNAKNWDEAARAYVKAADAQITGKSHTEAVSSLGNAATCFRKVAPQGVPLINAEATPRPATTEAVGCLERAIGMLTDEGRFSMAAKYHKDIAEICENDLSDNKQAAAHYERAAELYEGEPNSSSSVKPCLVKVAHFAAEDGNYARGKELFEKLAAICLESRLGSYGAKEYLLKAGLCTLAEGDVIAAKKALEKYMDMHPAFEREREFTLFSDVTTAVDNYDLELLMKTVTDYDSLTKIEPFVTTLLLKIKKMIVPEGDQDITAGEGAENEEEGEEGESMLI</sequence>
<dbReference type="GO" id="GO:0005483">
    <property type="term" value="F:soluble NSF attachment protein activity"/>
    <property type="evidence" value="ECO:0007669"/>
    <property type="project" value="TreeGrafter"/>
</dbReference>
<organism evidence="6 7">
    <name type="scientific">Acanthamoeba castellanii (strain ATCC 30010 / Neff)</name>
    <dbReference type="NCBI Taxonomy" id="1257118"/>
    <lineage>
        <taxon>Eukaryota</taxon>
        <taxon>Amoebozoa</taxon>
        <taxon>Discosea</taxon>
        <taxon>Longamoebia</taxon>
        <taxon>Centramoebida</taxon>
        <taxon>Acanthamoebidae</taxon>
        <taxon>Acanthamoeba</taxon>
    </lineage>
</organism>
<comment type="function">
    <text evidence="4">Required for vesicular transport between the endoplasmic reticulum and the Golgi apparatus.</text>
</comment>
<dbReference type="Proteomes" id="UP000011083">
    <property type="component" value="Unassembled WGS sequence"/>
</dbReference>
<dbReference type="VEuPathDB" id="AmoebaDB:ACA1_058730"/>
<evidence type="ECO:0000256" key="1">
    <source>
        <dbReference type="ARBA" id="ARBA00010050"/>
    </source>
</evidence>
<keyword evidence="3 4" id="KW-0653">Protein transport</keyword>
<comment type="subcellular location">
    <subcellularLocation>
        <location evidence="4">Membrane</location>
        <topology evidence="4">Peripheral membrane protein</topology>
    </subcellularLocation>
</comment>
<dbReference type="RefSeq" id="XP_004339220.1">
    <property type="nucleotide sequence ID" value="XM_004339172.1"/>
</dbReference>
<dbReference type="CDD" id="cd15832">
    <property type="entry name" value="SNAP"/>
    <property type="match status" value="1"/>
</dbReference>
<dbReference type="InterPro" id="IPR000744">
    <property type="entry name" value="NSF_attach"/>
</dbReference>
<evidence type="ECO:0000313" key="7">
    <source>
        <dbReference type="Proteomes" id="UP000011083"/>
    </source>
</evidence>
<dbReference type="KEGG" id="acan:ACA1_058730"/>
<dbReference type="InterPro" id="IPR011990">
    <property type="entry name" value="TPR-like_helical_dom_sf"/>
</dbReference>
<feature type="region of interest" description="Disordered" evidence="5">
    <location>
        <begin position="310"/>
        <end position="331"/>
    </location>
</feature>
<dbReference type="AlphaFoldDB" id="L8GWA7"/>
<dbReference type="OMA" id="WSVKEYL"/>
<feature type="compositionally biased region" description="Acidic residues" evidence="5">
    <location>
        <begin position="317"/>
        <end position="331"/>
    </location>
</feature>
<dbReference type="Pfam" id="PF14938">
    <property type="entry name" value="SNAP"/>
    <property type="match status" value="1"/>
</dbReference>
<dbReference type="SUPFAM" id="SSF48452">
    <property type="entry name" value="TPR-like"/>
    <property type="match status" value="1"/>
</dbReference>
<proteinExistence type="inferred from homology"/>
<evidence type="ECO:0000256" key="3">
    <source>
        <dbReference type="ARBA" id="ARBA00022927"/>
    </source>
</evidence>
<evidence type="ECO:0000256" key="2">
    <source>
        <dbReference type="ARBA" id="ARBA00022448"/>
    </source>
</evidence>
<dbReference type="Gene3D" id="1.25.40.10">
    <property type="entry name" value="Tetratricopeptide repeat domain"/>
    <property type="match status" value="1"/>
</dbReference>
<keyword evidence="4" id="KW-0472">Membrane</keyword>
<dbReference type="PANTHER" id="PTHR13768">
    <property type="entry name" value="SOLUBLE NSF ATTACHMENT PROTEIN SNAP"/>
    <property type="match status" value="1"/>
</dbReference>
<dbReference type="OrthoDB" id="9984275at2759"/>
<dbReference type="GO" id="GO:0005774">
    <property type="term" value="C:vacuolar membrane"/>
    <property type="evidence" value="ECO:0007669"/>
    <property type="project" value="TreeGrafter"/>
</dbReference>
<keyword evidence="2 4" id="KW-0813">Transport</keyword>
<dbReference type="GO" id="GO:0035494">
    <property type="term" value="P:SNARE complex disassembly"/>
    <property type="evidence" value="ECO:0007669"/>
    <property type="project" value="TreeGrafter"/>
</dbReference>
<accession>L8GWA7</accession>
<protein>
    <submittedName>
        <fullName evidence="6">Tetratricopeptide repeat domain containing protein</fullName>
    </submittedName>
</protein>
<evidence type="ECO:0000313" key="6">
    <source>
        <dbReference type="EMBL" id="ELR17207.1"/>
    </source>
</evidence>
<evidence type="ECO:0000256" key="4">
    <source>
        <dbReference type="RuleBase" id="RU367013"/>
    </source>
</evidence>